<dbReference type="PIRSF" id="PIRSF015617">
    <property type="entry name" value="Adensltrnsf_CobA"/>
    <property type="match status" value="1"/>
</dbReference>
<protein>
    <submittedName>
        <fullName evidence="1">Cob(I)alamin adenosyltransferase</fullName>
    </submittedName>
</protein>
<dbReference type="RefSeq" id="WP_132281626.1">
    <property type="nucleotide sequence ID" value="NZ_SMGQ01000011.1"/>
</dbReference>
<dbReference type="Proteomes" id="UP000294545">
    <property type="component" value="Unassembled WGS sequence"/>
</dbReference>
<dbReference type="GO" id="GO:0009236">
    <property type="term" value="P:cobalamin biosynthetic process"/>
    <property type="evidence" value="ECO:0007669"/>
    <property type="project" value="InterPro"/>
</dbReference>
<accession>A0A4R1N133</accession>
<dbReference type="EMBL" id="SMGQ01000011">
    <property type="protein sequence ID" value="TCK98650.1"/>
    <property type="molecule type" value="Genomic_DNA"/>
</dbReference>
<keyword evidence="2" id="KW-1185">Reference proteome</keyword>
<dbReference type="Gene3D" id="3.40.50.300">
    <property type="entry name" value="P-loop containing nucleotide triphosphate hydrolases"/>
    <property type="match status" value="1"/>
</dbReference>
<dbReference type="PANTHER" id="PTHR46638">
    <property type="entry name" value="CORRINOID ADENOSYLTRANSFERASE"/>
    <property type="match status" value="1"/>
</dbReference>
<dbReference type="CDD" id="cd00561">
    <property type="entry name" value="CobA_ACA"/>
    <property type="match status" value="1"/>
</dbReference>
<proteinExistence type="predicted"/>
<name>A0A4R1N133_9FIRM</name>
<dbReference type="PANTHER" id="PTHR46638:SF1">
    <property type="entry name" value="CORRINOID ADENOSYLTRANSFERASE"/>
    <property type="match status" value="1"/>
</dbReference>
<dbReference type="SUPFAM" id="SSF52540">
    <property type="entry name" value="P-loop containing nucleoside triphosphate hydrolases"/>
    <property type="match status" value="1"/>
</dbReference>
<reference evidence="1 2" key="1">
    <citation type="submission" date="2019-03" db="EMBL/GenBank/DDBJ databases">
        <title>Genomic Encyclopedia of Type Strains, Phase IV (KMG-IV): sequencing the most valuable type-strain genomes for metagenomic binning, comparative biology and taxonomic classification.</title>
        <authorList>
            <person name="Goeker M."/>
        </authorList>
    </citation>
    <scope>NUCLEOTIDE SEQUENCE [LARGE SCALE GENOMIC DNA]</scope>
    <source>
        <strain evidence="1 2">DSM 24176</strain>
    </source>
</reference>
<keyword evidence="1" id="KW-0808">Transferase</keyword>
<dbReference type="InterPro" id="IPR027417">
    <property type="entry name" value="P-loop_NTPase"/>
</dbReference>
<dbReference type="InterPro" id="IPR003724">
    <property type="entry name" value="CblAdoTrfase_CobA"/>
</dbReference>
<sequence length="176" mass="19952">MKKGYVQIYTGDGKGKTTAALGLGLRAVGNGFKVIMVQFLKSAHTSELESVKELGNQFEIKQIAGHKKFFWQLTQEEKEAYKEKVQQAFETVNEMVQSGAYDVFILDEILGAIKNEMITIEQVQTLMQMKPESMEMVLTGRDAPQALIESADLVTEMKMIRHYYEQGVQSRKGIEY</sequence>
<evidence type="ECO:0000313" key="2">
    <source>
        <dbReference type="Proteomes" id="UP000294545"/>
    </source>
</evidence>
<dbReference type="GO" id="GO:0008817">
    <property type="term" value="F:corrinoid adenosyltransferase activity"/>
    <property type="evidence" value="ECO:0007669"/>
    <property type="project" value="InterPro"/>
</dbReference>
<organism evidence="1 2">
    <name type="scientific">Natranaerovirga hydrolytica</name>
    <dbReference type="NCBI Taxonomy" id="680378"/>
    <lineage>
        <taxon>Bacteria</taxon>
        <taxon>Bacillati</taxon>
        <taxon>Bacillota</taxon>
        <taxon>Clostridia</taxon>
        <taxon>Lachnospirales</taxon>
        <taxon>Natranaerovirgaceae</taxon>
        <taxon>Natranaerovirga</taxon>
    </lineage>
</organism>
<dbReference type="OrthoDB" id="9810309at2"/>
<dbReference type="GO" id="GO:0005524">
    <property type="term" value="F:ATP binding"/>
    <property type="evidence" value="ECO:0007669"/>
    <property type="project" value="InterPro"/>
</dbReference>
<comment type="caution">
    <text evidence="1">The sequence shown here is derived from an EMBL/GenBank/DDBJ whole genome shotgun (WGS) entry which is preliminary data.</text>
</comment>
<gene>
    <name evidence="1" type="ORF">EDC19_1083</name>
</gene>
<evidence type="ECO:0000313" key="1">
    <source>
        <dbReference type="EMBL" id="TCK98650.1"/>
    </source>
</evidence>
<dbReference type="AlphaFoldDB" id="A0A4R1N133"/>
<dbReference type="NCBIfam" id="TIGR00708">
    <property type="entry name" value="cobA"/>
    <property type="match status" value="1"/>
</dbReference>
<dbReference type="Pfam" id="PF02572">
    <property type="entry name" value="CobA_CobO_BtuR"/>
    <property type="match status" value="1"/>
</dbReference>